<dbReference type="OrthoDB" id="4924482at2759"/>
<dbReference type="OMA" id="DCYAFDV"/>
<proteinExistence type="predicted"/>
<dbReference type="eggNOG" id="ENOG502S8D8">
    <property type="taxonomic scope" value="Eukaryota"/>
</dbReference>
<organism evidence="1 2">
    <name type="scientific">Ophiostoma piceae (strain UAMH 11346)</name>
    <name type="common">Sap stain fungus</name>
    <dbReference type="NCBI Taxonomy" id="1262450"/>
    <lineage>
        <taxon>Eukaryota</taxon>
        <taxon>Fungi</taxon>
        <taxon>Dikarya</taxon>
        <taxon>Ascomycota</taxon>
        <taxon>Pezizomycotina</taxon>
        <taxon>Sordariomycetes</taxon>
        <taxon>Sordariomycetidae</taxon>
        <taxon>Ophiostomatales</taxon>
        <taxon>Ophiostomataceae</taxon>
        <taxon>Ophiostoma</taxon>
    </lineage>
</organism>
<accession>S3CQY5</accession>
<keyword evidence="2" id="KW-1185">Reference proteome</keyword>
<dbReference type="Proteomes" id="UP000016923">
    <property type="component" value="Unassembled WGS sequence"/>
</dbReference>
<dbReference type="InterPro" id="IPR054208">
    <property type="entry name" value="DUF6914"/>
</dbReference>
<dbReference type="GO" id="GO:0016301">
    <property type="term" value="F:kinase activity"/>
    <property type="evidence" value="ECO:0007669"/>
    <property type="project" value="UniProtKB-KW"/>
</dbReference>
<dbReference type="EMBL" id="KE148148">
    <property type="protein sequence ID" value="EPE09013.1"/>
    <property type="molecule type" value="Genomic_DNA"/>
</dbReference>
<reference evidence="1 2" key="1">
    <citation type="journal article" date="2013" name="BMC Genomics">
        <title>The genome and transcriptome of the pine saprophyte Ophiostoma piceae, and a comparison with the bark beetle-associated pine pathogen Grosmannia clavigera.</title>
        <authorList>
            <person name="Haridas S."/>
            <person name="Wang Y."/>
            <person name="Lim L."/>
            <person name="Massoumi Alamouti S."/>
            <person name="Jackman S."/>
            <person name="Docking R."/>
            <person name="Robertson G."/>
            <person name="Birol I."/>
            <person name="Bohlmann J."/>
            <person name="Breuil C."/>
        </authorList>
    </citation>
    <scope>NUCLEOTIDE SEQUENCE [LARGE SCALE GENOMIC DNA]</scope>
    <source>
        <strain evidence="1 2">UAMH 11346</strain>
    </source>
</reference>
<dbReference type="Pfam" id="PF21858">
    <property type="entry name" value="DUF6914"/>
    <property type="match status" value="1"/>
</dbReference>
<evidence type="ECO:0000313" key="2">
    <source>
        <dbReference type="Proteomes" id="UP000016923"/>
    </source>
</evidence>
<dbReference type="HOGENOM" id="CLU_128341_0_0_1"/>
<name>S3CQY5_OPHP1</name>
<keyword evidence="1" id="KW-0418">Kinase</keyword>
<keyword evidence="1" id="KW-0808">Transferase</keyword>
<dbReference type="VEuPathDB" id="FungiDB:F503_04600"/>
<evidence type="ECO:0000313" key="1">
    <source>
        <dbReference type="EMBL" id="EPE09013.1"/>
    </source>
</evidence>
<sequence length="177" mass="20391">MASRLLSVAVYDRGDYSRGRMRQVFEYEAYHWGLLMGPEVPAAPDFWSFDATDASEIDPVTFRMTNPTMDWLFRARDSVDLDTNSIILGRMVIGEVPEGMLFSELRDLLRAVPLPERNREPQQSCVTWTVNAVKLLQERSLVPQFDLQTFKDQVLSYGDDRIKKEEALEPSVKYYSA</sequence>
<protein>
    <submittedName>
        <fullName evidence="1">Serine threonine protein kinase</fullName>
    </submittedName>
</protein>
<gene>
    <name evidence="1" type="ORF">F503_04600</name>
</gene>
<dbReference type="AlphaFoldDB" id="S3CQY5"/>